<accession>A0A0C3HHN0</accession>
<dbReference type="STRING" id="913774.A0A0C3HHN0"/>
<dbReference type="SMART" id="SM00353">
    <property type="entry name" value="HLH"/>
    <property type="match status" value="1"/>
</dbReference>
<dbReference type="Pfam" id="PF00010">
    <property type="entry name" value="HLH"/>
    <property type="match status" value="1"/>
</dbReference>
<feature type="compositionally biased region" description="Basic and acidic residues" evidence="1">
    <location>
        <begin position="104"/>
        <end position="115"/>
    </location>
</feature>
<feature type="compositionally biased region" description="Polar residues" evidence="1">
    <location>
        <begin position="11"/>
        <end position="22"/>
    </location>
</feature>
<dbReference type="OrthoDB" id="690068at2759"/>
<feature type="compositionally biased region" description="Low complexity" evidence="1">
    <location>
        <begin position="56"/>
        <end position="69"/>
    </location>
</feature>
<dbReference type="AlphaFoldDB" id="A0A0C3HHN0"/>
<reference evidence="4" key="2">
    <citation type="submission" date="2015-01" db="EMBL/GenBank/DDBJ databases">
        <title>Evolutionary Origins and Diversification of the Mycorrhizal Mutualists.</title>
        <authorList>
            <consortium name="DOE Joint Genome Institute"/>
            <consortium name="Mycorrhizal Genomics Consortium"/>
            <person name="Kohler A."/>
            <person name="Kuo A."/>
            <person name="Nagy L.G."/>
            <person name="Floudas D."/>
            <person name="Copeland A."/>
            <person name="Barry K.W."/>
            <person name="Cichocki N."/>
            <person name="Veneault-Fourrey C."/>
            <person name="LaButti K."/>
            <person name="Lindquist E.A."/>
            <person name="Lipzen A."/>
            <person name="Lundell T."/>
            <person name="Morin E."/>
            <person name="Murat C."/>
            <person name="Riley R."/>
            <person name="Ohm R."/>
            <person name="Sun H."/>
            <person name="Tunlid A."/>
            <person name="Henrissat B."/>
            <person name="Grigoriev I.V."/>
            <person name="Hibbett D.S."/>
            <person name="Martin F."/>
        </authorList>
    </citation>
    <scope>NUCLEOTIDE SEQUENCE [LARGE SCALE GENOMIC DNA]</scope>
    <source>
        <strain evidence="4">Zn</strain>
    </source>
</reference>
<protein>
    <recommendedName>
        <fullName evidence="2">BHLH domain-containing protein</fullName>
    </recommendedName>
</protein>
<dbReference type="InParanoid" id="A0A0C3HHN0"/>
<name>A0A0C3HHN0_OIDMZ</name>
<feature type="compositionally biased region" description="Polar residues" evidence="1">
    <location>
        <begin position="42"/>
        <end position="52"/>
    </location>
</feature>
<proteinExistence type="predicted"/>
<evidence type="ECO:0000313" key="4">
    <source>
        <dbReference type="Proteomes" id="UP000054321"/>
    </source>
</evidence>
<feature type="compositionally biased region" description="Polar residues" evidence="1">
    <location>
        <begin position="208"/>
        <end position="218"/>
    </location>
</feature>
<dbReference type="InterPro" id="IPR011598">
    <property type="entry name" value="bHLH_dom"/>
</dbReference>
<feature type="compositionally biased region" description="Pro residues" evidence="1">
    <location>
        <begin position="1"/>
        <end position="10"/>
    </location>
</feature>
<evidence type="ECO:0000259" key="2">
    <source>
        <dbReference type="PROSITE" id="PS50888"/>
    </source>
</evidence>
<dbReference type="InterPro" id="IPR036638">
    <property type="entry name" value="HLH_DNA-bd_sf"/>
</dbReference>
<feature type="domain" description="BHLH" evidence="2">
    <location>
        <begin position="146"/>
        <end position="196"/>
    </location>
</feature>
<reference evidence="3 4" key="1">
    <citation type="submission" date="2014-04" db="EMBL/GenBank/DDBJ databases">
        <authorList>
            <consortium name="DOE Joint Genome Institute"/>
            <person name="Kuo A."/>
            <person name="Martino E."/>
            <person name="Perotto S."/>
            <person name="Kohler A."/>
            <person name="Nagy L.G."/>
            <person name="Floudas D."/>
            <person name="Copeland A."/>
            <person name="Barry K.W."/>
            <person name="Cichocki N."/>
            <person name="Veneault-Fourrey C."/>
            <person name="LaButti K."/>
            <person name="Lindquist E.A."/>
            <person name="Lipzen A."/>
            <person name="Lundell T."/>
            <person name="Morin E."/>
            <person name="Murat C."/>
            <person name="Sun H."/>
            <person name="Tunlid A."/>
            <person name="Henrissat B."/>
            <person name="Grigoriev I.V."/>
            <person name="Hibbett D.S."/>
            <person name="Martin F."/>
            <person name="Nordberg H.P."/>
            <person name="Cantor M.N."/>
            <person name="Hua S.X."/>
        </authorList>
    </citation>
    <scope>NUCLEOTIDE SEQUENCE [LARGE SCALE GENOMIC DNA]</scope>
    <source>
        <strain evidence="3 4">Zn</strain>
    </source>
</reference>
<keyword evidence="4" id="KW-1185">Reference proteome</keyword>
<dbReference type="EMBL" id="KN832875">
    <property type="protein sequence ID" value="KIN01852.1"/>
    <property type="molecule type" value="Genomic_DNA"/>
</dbReference>
<organism evidence="3 4">
    <name type="scientific">Oidiodendron maius (strain Zn)</name>
    <dbReference type="NCBI Taxonomy" id="913774"/>
    <lineage>
        <taxon>Eukaryota</taxon>
        <taxon>Fungi</taxon>
        <taxon>Dikarya</taxon>
        <taxon>Ascomycota</taxon>
        <taxon>Pezizomycotina</taxon>
        <taxon>Leotiomycetes</taxon>
        <taxon>Leotiomycetes incertae sedis</taxon>
        <taxon>Myxotrichaceae</taxon>
        <taxon>Oidiodendron</taxon>
    </lineage>
</organism>
<evidence type="ECO:0000256" key="1">
    <source>
        <dbReference type="SAM" id="MobiDB-lite"/>
    </source>
</evidence>
<feature type="region of interest" description="Disordered" evidence="1">
    <location>
        <begin position="208"/>
        <end position="232"/>
    </location>
</feature>
<sequence length="365" mass="39610">MPRPEPPPTPASSTEIKGQDGSNYPPLQMSFELPPPAVSAAESHQPSTTKQPSYRPASPVSPVLPASEVVKIRRRSSIAQKPTPKDAFALPPPPTRSRKIIQMKPREQPEEHLEATADGPKTAAGKVTASKKKQPSATSVAGRKIARKTAHSLIERRRRSKMNEEFGVLKDMIPACTGEMHKLAILQASIDYVRYLEDCVAKLKAENNRTNSTPTSEQFVLPPPAVGGQYKSTRGYAAYEDEDVEMEGSETHSPPHGAHHSQRPSESPALLPHDSHNRHNSYSSTSAERRHYSFSASSTTSPSLGPTAYDYARNPGSTLTSPALLPQRDLDQEATAALLMLNTDRRGTQSSVGRGGMSVQDLLSA</sequence>
<dbReference type="HOGENOM" id="CLU_021798_0_1_1"/>
<dbReference type="PANTHER" id="PTHR46266:SF4">
    <property type="entry name" value="TRANSCRIPTION FACTOR TT8"/>
    <property type="match status" value="1"/>
</dbReference>
<feature type="region of interest" description="Disordered" evidence="1">
    <location>
        <begin position="244"/>
        <end position="326"/>
    </location>
</feature>
<dbReference type="PANTHER" id="PTHR46266">
    <property type="entry name" value="TRANSCRIPTION FACTOR TT8"/>
    <property type="match status" value="1"/>
</dbReference>
<dbReference type="Proteomes" id="UP000054321">
    <property type="component" value="Unassembled WGS sequence"/>
</dbReference>
<feature type="region of interest" description="Disordered" evidence="1">
    <location>
        <begin position="1"/>
        <end position="144"/>
    </location>
</feature>
<evidence type="ECO:0000313" key="3">
    <source>
        <dbReference type="EMBL" id="KIN01852.1"/>
    </source>
</evidence>
<dbReference type="Gene3D" id="4.10.280.10">
    <property type="entry name" value="Helix-loop-helix DNA-binding domain"/>
    <property type="match status" value="1"/>
</dbReference>
<gene>
    <name evidence="3" type="ORF">OIDMADRAFT_120781</name>
</gene>
<dbReference type="SUPFAM" id="SSF47459">
    <property type="entry name" value="HLH, helix-loop-helix DNA-binding domain"/>
    <property type="match status" value="1"/>
</dbReference>
<feature type="compositionally biased region" description="Low complexity" evidence="1">
    <location>
        <begin position="293"/>
        <end position="303"/>
    </location>
</feature>
<dbReference type="PROSITE" id="PS50888">
    <property type="entry name" value="BHLH"/>
    <property type="match status" value="1"/>
</dbReference>
<dbReference type="GO" id="GO:0046983">
    <property type="term" value="F:protein dimerization activity"/>
    <property type="evidence" value="ECO:0007669"/>
    <property type="project" value="InterPro"/>
</dbReference>